<dbReference type="Pfam" id="PF00437">
    <property type="entry name" value="T2SSE"/>
    <property type="match status" value="1"/>
</dbReference>
<dbReference type="SUPFAM" id="SSF52540">
    <property type="entry name" value="P-loop containing nucleoside triphosphate hydrolases"/>
    <property type="match status" value="1"/>
</dbReference>
<dbReference type="PANTHER" id="PTHR30486:SF6">
    <property type="entry name" value="TYPE IV PILUS RETRACTATION ATPASE PILT"/>
    <property type="match status" value="1"/>
</dbReference>
<dbReference type="SMART" id="SM00382">
    <property type="entry name" value="AAA"/>
    <property type="match status" value="1"/>
</dbReference>
<proteinExistence type="inferred from homology"/>
<evidence type="ECO:0000259" key="2">
    <source>
        <dbReference type="SMART" id="SM00382"/>
    </source>
</evidence>
<evidence type="ECO:0000313" key="4">
    <source>
        <dbReference type="Proteomes" id="UP000548867"/>
    </source>
</evidence>
<dbReference type="Gene3D" id="3.30.450.90">
    <property type="match status" value="1"/>
</dbReference>
<dbReference type="GO" id="GO:0044097">
    <property type="term" value="P:secretion by the type IV secretion system"/>
    <property type="evidence" value="ECO:0007669"/>
    <property type="project" value="InterPro"/>
</dbReference>
<dbReference type="GO" id="GO:0016887">
    <property type="term" value="F:ATP hydrolysis activity"/>
    <property type="evidence" value="ECO:0007669"/>
    <property type="project" value="InterPro"/>
</dbReference>
<dbReference type="InterPro" id="IPR001482">
    <property type="entry name" value="T2SS/T4SS_dom"/>
</dbReference>
<name>A0A7W6CI50_9SPHN</name>
<accession>A0A7W6CI50</accession>
<dbReference type="Gene3D" id="3.40.50.300">
    <property type="entry name" value="P-loop containing nucleotide triphosphate hydrolases"/>
    <property type="match status" value="1"/>
</dbReference>
<dbReference type="GO" id="GO:0043684">
    <property type="term" value="C:type IV secretion system complex"/>
    <property type="evidence" value="ECO:0007669"/>
    <property type="project" value="InterPro"/>
</dbReference>
<dbReference type="InterPro" id="IPR050921">
    <property type="entry name" value="T4SS_GSP_E_ATPase"/>
</dbReference>
<dbReference type="RefSeq" id="WP_183627772.1">
    <property type="nucleotide sequence ID" value="NZ_JACIDX010000017.1"/>
</dbReference>
<sequence>MLTAWLAPFAPFLAQGDVTDIFVNRPGEIWVERMGGGMECHVLPEVDEARLWLIARGVAGISHQGISREHPLMAATLPGGARVQVVAPPAARAGMAIAIRKHVVVDLGLDDLGAQGMFDGAQFRQGMAPPAPVPTPVDGQGMGDYLAAMVRERRNILISGGTSSGKTTLLNALIREIPRGERLVTIEDTPELSVPHTNAVGLLAVRGAMGEAQVGVEDLLQASLRMRPDRIMLGELRGREAYSFLRAVNTGHPGSMTTIHADSPEGAIEQLALIVLQAGLGLGRGDIVNYARSVVDVVVQMERRDGVRRVSRIVTTRGQG</sequence>
<protein>
    <submittedName>
        <fullName evidence="3">Type IV secretion system protein VirB11</fullName>
    </submittedName>
</protein>
<comment type="similarity">
    <text evidence="1">Belongs to the GSP E family.</text>
</comment>
<dbReference type="CDD" id="cd01130">
    <property type="entry name" value="VirB11-like_ATPase"/>
    <property type="match status" value="1"/>
</dbReference>
<dbReference type="InterPro" id="IPR027417">
    <property type="entry name" value="P-loop_NTPase"/>
</dbReference>
<organism evidence="3 4">
    <name type="scientific">Novosphingobium sediminicola</name>
    <dbReference type="NCBI Taxonomy" id="563162"/>
    <lineage>
        <taxon>Bacteria</taxon>
        <taxon>Pseudomonadati</taxon>
        <taxon>Pseudomonadota</taxon>
        <taxon>Alphaproteobacteria</taxon>
        <taxon>Sphingomonadales</taxon>
        <taxon>Sphingomonadaceae</taxon>
        <taxon>Novosphingobium</taxon>
    </lineage>
</organism>
<feature type="domain" description="AAA+ ATPase" evidence="2">
    <location>
        <begin position="152"/>
        <end position="302"/>
    </location>
</feature>
<keyword evidence="4" id="KW-1185">Reference proteome</keyword>
<evidence type="ECO:0000313" key="3">
    <source>
        <dbReference type="EMBL" id="MBB3956924.1"/>
    </source>
</evidence>
<reference evidence="3 4" key="1">
    <citation type="submission" date="2020-08" db="EMBL/GenBank/DDBJ databases">
        <title>Genomic Encyclopedia of Type Strains, Phase IV (KMG-IV): sequencing the most valuable type-strain genomes for metagenomic binning, comparative biology and taxonomic classification.</title>
        <authorList>
            <person name="Goeker M."/>
        </authorList>
    </citation>
    <scope>NUCLEOTIDE SEQUENCE [LARGE SCALE GENOMIC DNA]</scope>
    <source>
        <strain evidence="3 4">DSM 27057</strain>
    </source>
</reference>
<dbReference type="PANTHER" id="PTHR30486">
    <property type="entry name" value="TWITCHING MOTILITY PROTEIN PILT"/>
    <property type="match status" value="1"/>
</dbReference>
<gene>
    <name evidence="3" type="ORF">GGR38_003891</name>
</gene>
<dbReference type="AlphaFoldDB" id="A0A7W6CI50"/>
<dbReference type="EMBL" id="JACIDX010000017">
    <property type="protein sequence ID" value="MBB3956924.1"/>
    <property type="molecule type" value="Genomic_DNA"/>
</dbReference>
<dbReference type="InterPro" id="IPR014155">
    <property type="entry name" value="VirB11"/>
</dbReference>
<comment type="caution">
    <text evidence="3">The sequence shown here is derived from an EMBL/GenBank/DDBJ whole genome shotgun (WGS) entry which is preliminary data.</text>
</comment>
<dbReference type="Proteomes" id="UP000548867">
    <property type="component" value="Unassembled WGS sequence"/>
</dbReference>
<evidence type="ECO:0000256" key="1">
    <source>
        <dbReference type="ARBA" id="ARBA00006611"/>
    </source>
</evidence>
<dbReference type="NCBIfam" id="TIGR02788">
    <property type="entry name" value="VirB11"/>
    <property type="match status" value="1"/>
</dbReference>
<dbReference type="InterPro" id="IPR003593">
    <property type="entry name" value="AAA+_ATPase"/>
</dbReference>